<gene>
    <name evidence="1" type="ORF">Arub01_37070</name>
</gene>
<dbReference type="EMBL" id="BSRZ01000009">
    <property type="protein sequence ID" value="GLW65463.1"/>
    <property type="molecule type" value="Genomic_DNA"/>
</dbReference>
<organism evidence="1 2">
    <name type="scientific">Actinomadura rubrobrunea</name>
    <dbReference type="NCBI Taxonomy" id="115335"/>
    <lineage>
        <taxon>Bacteria</taxon>
        <taxon>Bacillati</taxon>
        <taxon>Actinomycetota</taxon>
        <taxon>Actinomycetes</taxon>
        <taxon>Streptosporangiales</taxon>
        <taxon>Thermomonosporaceae</taxon>
        <taxon>Actinomadura</taxon>
    </lineage>
</organism>
<evidence type="ECO:0000313" key="2">
    <source>
        <dbReference type="Proteomes" id="UP001165124"/>
    </source>
</evidence>
<keyword evidence="2" id="KW-1185">Reference proteome</keyword>
<proteinExistence type="predicted"/>
<dbReference type="AlphaFoldDB" id="A0A9W6UWV9"/>
<dbReference type="Proteomes" id="UP001165124">
    <property type="component" value="Unassembled WGS sequence"/>
</dbReference>
<reference evidence="1" key="1">
    <citation type="submission" date="2023-02" db="EMBL/GenBank/DDBJ databases">
        <title>Actinomadura rubrobrunea NBRC 14622.</title>
        <authorList>
            <person name="Ichikawa N."/>
            <person name="Sato H."/>
            <person name="Tonouchi N."/>
        </authorList>
    </citation>
    <scope>NUCLEOTIDE SEQUENCE</scope>
    <source>
        <strain evidence="1">NBRC 14622</strain>
    </source>
</reference>
<evidence type="ECO:0000313" key="1">
    <source>
        <dbReference type="EMBL" id="GLW65463.1"/>
    </source>
</evidence>
<protein>
    <submittedName>
        <fullName evidence="1">Uncharacterized protein</fullName>
    </submittedName>
</protein>
<sequence>MAVSETIRTFHLTRPWLYGPAERILIEPWLTSLTGLVLNAYAEVEESDAVSASEGGGTVRVLVPTRLLRPEEYALIETMAA</sequence>
<comment type="caution">
    <text evidence="1">The sequence shown here is derived from an EMBL/GenBank/DDBJ whole genome shotgun (WGS) entry which is preliminary data.</text>
</comment>
<accession>A0A9W6UWV9</accession>
<name>A0A9W6UWV9_9ACTN</name>